<reference evidence="2 3" key="1">
    <citation type="submission" date="2020-01" db="EMBL/GenBank/DDBJ databases">
        <title>Leptobacterium flavescens.</title>
        <authorList>
            <person name="Wang G."/>
        </authorList>
    </citation>
    <scope>NUCLEOTIDE SEQUENCE [LARGE SCALE GENOMIC DNA]</scope>
    <source>
        <strain evidence="2 3">KCTC 22160</strain>
    </source>
</reference>
<dbReference type="Proteomes" id="UP000468581">
    <property type="component" value="Unassembled WGS sequence"/>
</dbReference>
<feature type="domain" description="MobA-like NTP transferase" evidence="1">
    <location>
        <begin position="10"/>
        <end position="172"/>
    </location>
</feature>
<dbReference type="Pfam" id="PF12804">
    <property type="entry name" value="NTP_transf_3"/>
    <property type="match status" value="1"/>
</dbReference>
<organism evidence="2 3">
    <name type="scientific">Leptobacterium flavescens</name>
    <dbReference type="NCBI Taxonomy" id="472055"/>
    <lineage>
        <taxon>Bacteria</taxon>
        <taxon>Pseudomonadati</taxon>
        <taxon>Bacteroidota</taxon>
        <taxon>Flavobacteriia</taxon>
        <taxon>Flavobacteriales</taxon>
        <taxon>Flavobacteriaceae</taxon>
        <taxon>Leptobacterium</taxon>
    </lineage>
</organism>
<protein>
    <submittedName>
        <fullName evidence="2">NTP transferase domain-containing protein</fullName>
    </submittedName>
</protein>
<dbReference type="InterPro" id="IPR029044">
    <property type="entry name" value="Nucleotide-diphossugar_trans"/>
</dbReference>
<evidence type="ECO:0000313" key="3">
    <source>
        <dbReference type="Proteomes" id="UP000468581"/>
    </source>
</evidence>
<evidence type="ECO:0000313" key="2">
    <source>
        <dbReference type="EMBL" id="NER11859.1"/>
    </source>
</evidence>
<dbReference type="EMBL" id="JAABOO010000001">
    <property type="protein sequence ID" value="NER11859.1"/>
    <property type="molecule type" value="Genomic_DNA"/>
</dbReference>
<dbReference type="InterPro" id="IPR025877">
    <property type="entry name" value="MobA-like_NTP_Trfase"/>
</dbReference>
<proteinExistence type="predicted"/>
<dbReference type="Gene3D" id="3.90.550.10">
    <property type="entry name" value="Spore Coat Polysaccharide Biosynthesis Protein SpsA, Chain A"/>
    <property type="match status" value="1"/>
</dbReference>
<dbReference type="AlphaFoldDB" id="A0A6P0UJ41"/>
<keyword evidence="2" id="KW-0808">Transferase</keyword>
<dbReference type="PANTHER" id="PTHR43777:SF1">
    <property type="entry name" value="MOLYBDENUM COFACTOR CYTIDYLYLTRANSFERASE"/>
    <property type="match status" value="1"/>
</dbReference>
<accession>A0A6P0UJ41</accession>
<sequence length="203" mass="22236">MSDKPKIAITILAAGASSRMGTPKQLLAWGKTTLLGHSIETALNSQALEVLVVLGANADLIEAGIRADSVRILKNEQWETGLGSSIACCVDYLKQSSSDTDGLLIMLADQPLINPGHLNTLIGKFNKGKRQIIATSYREKAGVPALFDREYFEELSALGNDYGARDIIRKHSKDLLTVRADSLITDIDTKENYDELYKDHFKS</sequence>
<dbReference type="SUPFAM" id="SSF53448">
    <property type="entry name" value="Nucleotide-diphospho-sugar transferases"/>
    <property type="match status" value="1"/>
</dbReference>
<dbReference type="PANTHER" id="PTHR43777">
    <property type="entry name" value="MOLYBDENUM COFACTOR CYTIDYLYLTRANSFERASE"/>
    <property type="match status" value="1"/>
</dbReference>
<keyword evidence="3" id="KW-1185">Reference proteome</keyword>
<evidence type="ECO:0000259" key="1">
    <source>
        <dbReference type="Pfam" id="PF12804"/>
    </source>
</evidence>
<comment type="caution">
    <text evidence="2">The sequence shown here is derived from an EMBL/GenBank/DDBJ whole genome shotgun (WGS) entry which is preliminary data.</text>
</comment>
<name>A0A6P0UJ41_9FLAO</name>
<gene>
    <name evidence="2" type="ORF">GWK08_00250</name>
</gene>
<dbReference type="RefSeq" id="WP_163604894.1">
    <property type="nucleotide sequence ID" value="NZ_JAABOO010000001.1"/>
</dbReference>
<dbReference type="GO" id="GO:0016779">
    <property type="term" value="F:nucleotidyltransferase activity"/>
    <property type="evidence" value="ECO:0007669"/>
    <property type="project" value="UniProtKB-ARBA"/>
</dbReference>
<dbReference type="CDD" id="cd04182">
    <property type="entry name" value="GT_2_like_f"/>
    <property type="match status" value="1"/>
</dbReference>